<evidence type="ECO:0000313" key="1">
    <source>
        <dbReference type="EMBL" id="MCQ8103685.1"/>
    </source>
</evidence>
<dbReference type="RefSeq" id="WP_256601414.1">
    <property type="nucleotide sequence ID" value="NZ_JANIBJ010000009.1"/>
</dbReference>
<dbReference type="Proteomes" id="UP001524499">
    <property type="component" value="Unassembled WGS sequence"/>
</dbReference>
<evidence type="ECO:0000313" key="2">
    <source>
        <dbReference type="Proteomes" id="UP001524499"/>
    </source>
</evidence>
<gene>
    <name evidence="1" type="ORF">NP590_06180</name>
</gene>
<protein>
    <submittedName>
        <fullName evidence="1">Uncharacterized protein</fullName>
    </submittedName>
</protein>
<reference evidence="1 2" key="1">
    <citation type="submission" date="2022-07" db="EMBL/GenBank/DDBJ databases">
        <title>Methylomonas rivi sp. nov., Methylomonas rosea sp. nov., Methylomonas aureus sp. nov. and Methylomonas subterranea sp. nov., four novel methanotrophs isolated from a freshwater creek and the deep terrestrial subsurface.</title>
        <authorList>
            <person name="Abin C."/>
            <person name="Sankaranarayanan K."/>
            <person name="Garner C."/>
            <person name="Sindelar R."/>
            <person name="Kotary K."/>
            <person name="Garner R."/>
            <person name="Barclay S."/>
            <person name="Lawson P."/>
            <person name="Krumholz L."/>
        </authorList>
    </citation>
    <scope>NUCLEOTIDE SEQUENCE [LARGE SCALE GENOMIC DNA]</scope>
    <source>
        <strain evidence="1 2">SURF-2</strain>
    </source>
</reference>
<accession>A0ABT1TE01</accession>
<dbReference type="EMBL" id="JANIBJ010000009">
    <property type="protein sequence ID" value="MCQ8103685.1"/>
    <property type="molecule type" value="Genomic_DNA"/>
</dbReference>
<proteinExistence type="predicted"/>
<organism evidence="1 2">
    <name type="scientific">Methylomonas subterranea</name>
    <dbReference type="NCBI Taxonomy" id="2952225"/>
    <lineage>
        <taxon>Bacteria</taxon>
        <taxon>Pseudomonadati</taxon>
        <taxon>Pseudomonadota</taxon>
        <taxon>Gammaproteobacteria</taxon>
        <taxon>Methylococcales</taxon>
        <taxon>Methylococcaceae</taxon>
        <taxon>Methylomonas</taxon>
    </lineage>
</organism>
<keyword evidence="2" id="KW-1185">Reference proteome</keyword>
<name>A0ABT1TE01_9GAMM</name>
<sequence>MTTVKLFLPLSVTAPGLSVNRDKPWRFVSMLYESFKTIAKPIGFLREGMKAKFRGFNGLR</sequence>
<comment type="caution">
    <text evidence="1">The sequence shown here is derived from an EMBL/GenBank/DDBJ whole genome shotgun (WGS) entry which is preliminary data.</text>
</comment>